<sequence>MDALDRLLMNLYNRELTDLLEDDANFTYTIAYLIQENVYNNDQDSVINTIFNSNISLRALLNIQKTQQSNTIAKQFTETKKDEFWQNLIENVKEKRREELSKVPILENDQHKKEELNSFRIPLKMLNKLNNSEDEFEEDKVFERIFDENEEKTNKWLITGKSGLGKTLQRQQVIWNWSNGVTNQNKLLLSVDVSKIEESDKKLATVVKKQNFNREMFNYISEKALESLLEQENSGIILLIDLDKECQLQKYFLRKYLLRNKYPNKTIVWLESLRDFDLKANATAIYELLKFDKKQIKKFYRKILKEESDELLKFNTELKKLSRIPKIAMIISILWREKREEFNDKTPYSVLDQIFKYGNSLEPTKSEENFFHTCFNNMIGEENEPIQEFDRLDEIVNCYSNVICKIIDPNSTPEAVEYKLQFDSNFIVEYFSTKHLKIQFTNWKKATEGDQGVDITYNILKVIEKTENPKIYNILSFLEKYCFDTYMELLDKSAMKYRMFNDKKLKELILGNDNPKKLSITEENLNAYKSGIIFRRFHCRLESLRLTKCEFREEEKDCGRKGFFERINICQHLEQIIFKDDEIDHYNLEMNIHKLLISVLQLKKLKNVIYKTLSTTKEIKKYSVEVSESKLSDKDNNSITRTILLTNVKEKYGLRFDLEYSGQKIIGLYYDSICNRDKITTGFVKMIRDIETLEFMTINNKILTIEFCKEFFEIIEKCKLSKKVNILNCEILEIYKQFFDCCNKHISNNNFAFNKTDNSNVTMRNYSSIYKDFPDSYMMSFNPNPSSLPDREKENKDDEKLNEISIVKIDNSPKILLNSNNDGEMFQIIPTKNEREKHNLKKPLKYIKNAMGKNLITFSEIPYHPGASFEEKNKFFLKYMESSEEEKEENYLNDEIDKSKVSMAYLLKNNTIHKISMTNFNMTGFLQVFQNFMKNSYQQLKYFHLKNVIINDNISSILSTCFASLNGLESIKFIDVKFLDTSMQILWYGFNSIKNNIKEFSIENCYLNKDGCHILSHMIKELNQLECLHISGIVCLDFEYLKIFELRSEQLKNINLSKCHLNHHYQYKSLINLMKRLHFLTEVDLSYTTQFCGQFEKVFKSVMKSLKCLKTINLSYCKLNNNNFNFFCEYFIKRTLKLENLILSGNEINENTCSKLFESLIESSTKTLKILKINDCKLKISEINELSKFLLKSQCLKVLWLQDNIEINEKKMCKIFKGLSKSASKKTLLKLNVSNCNLSRKSLKALWKLFKTLSNIQSIILSGNEEVGRHFEILYSNITPNQINLLYLDISNCNIRNIKDIKDRDIQDYLLKDLSLSNFHVLKKCVTSEFQENQDLNTFINILKKIPHLEIEYLDCQQFVCRDVKKLFENLSKDLQRIYSLEKDDDDDRLNHFKKCLLEVSLSSENEDVKKFKELLLEDFRNHALEKMKNFFIAFRKLKYLNLSYNEFCMDIIISSIAKSCAPFLHFLIMRSCKFSEKEKAQQLSQLFMYCRSLHYLDMSFNENLFKQEDYNNDKNHCLSKLSFCCSPLQSLKFNSCNLNDTDGDYLAKLLEKCQNINEIDIGNNGDISNSLSKIFTSLLHSHNNLKILNINNCEISDKCCTELCQLFEYCYYLEEVYITFGTRSIEESDSLKEDNKSGQLFSDIFEHLINSSLSLRVLHLSGHIIEKDIDNIVRFLIECPNLKDLNLNFDPKIRWLIFKQLIKIISSKSFYDLKFFPWIVEAKMKMLKTVENETFKFTFGENLHLTEWNELLEITSNCHIQYLDSIKFLKEIKYLHSETLQTKIISRNIIQLKCAQFFNQLYMPLNLLQVKPNLYKSSKRLVDVEFLKCIAGSATAIFMVD</sequence>
<dbReference type="SMART" id="SM00368">
    <property type="entry name" value="LRR_RI"/>
    <property type="match status" value="5"/>
</dbReference>
<dbReference type="SUPFAM" id="SSF52058">
    <property type="entry name" value="L domain-like"/>
    <property type="match status" value="1"/>
</dbReference>
<dbReference type="InterPro" id="IPR032675">
    <property type="entry name" value="LRR_dom_sf"/>
</dbReference>
<reference evidence="1 2" key="1">
    <citation type="submission" date="2020-08" db="EMBL/GenBank/DDBJ databases">
        <authorList>
            <person name="Hejnol A."/>
        </authorList>
    </citation>
    <scope>NUCLEOTIDE SEQUENCE [LARGE SCALE GENOMIC DNA]</scope>
</reference>
<dbReference type="Gene3D" id="3.80.10.10">
    <property type="entry name" value="Ribonuclease Inhibitor"/>
    <property type="match status" value="4"/>
</dbReference>
<dbReference type="OrthoDB" id="120976at2759"/>
<accession>A0A7I8WFQ6</accession>
<keyword evidence="2" id="KW-1185">Reference proteome</keyword>
<dbReference type="InterPro" id="IPR042419">
    <property type="entry name" value="LRC31"/>
</dbReference>
<comment type="caution">
    <text evidence="1">The sequence shown here is derived from an EMBL/GenBank/DDBJ whole genome shotgun (WGS) entry which is preliminary data.</text>
</comment>
<protein>
    <submittedName>
        <fullName evidence="1">DgyrCDS14929</fullName>
    </submittedName>
</protein>
<dbReference type="PANTHER" id="PTHR24109">
    <property type="entry name" value="LEUCINE-RICH REPEAT-CONTAINING PROTEIN 31"/>
    <property type="match status" value="1"/>
</dbReference>
<proteinExistence type="predicted"/>
<evidence type="ECO:0000313" key="2">
    <source>
        <dbReference type="Proteomes" id="UP000549394"/>
    </source>
</evidence>
<organism evidence="1 2">
    <name type="scientific">Dimorphilus gyrociliatus</name>
    <dbReference type="NCBI Taxonomy" id="2664684"/>
    <lineage>
        <taxon>Eukaryota</taxon>
        <taxon>Metazoa</taxon>
        <taxon>Spiralia</taxon>
        <taxon>Lophotrochozoa</taxon>
        <taxon>Annelida</taxon>
        <taxon>Polychaeta</taxon>
        <taxon>Polychaeta incertae sedis</taxon>
        <taxon>Dinophilidae</taxon>
        <taxon>Dimorphilus</taxon>
    </lineage>
</organism>
<dbReference type="SUPFAM" id="SSF52047">
    <property type="entry name" value="RNI-like"/>
    <property type="match status" value="2"/>
</dbReference>
<dbReference type="Proteomes" id="UP000549394">
    <property type="component" value="Unassembled WGS sequence"/>
</dbReference>
<evidence type="ECO:0000313" key="1">
    <source>
        <dbReference type="EMBL" id="CAD5126913.1"/>
    </source>
</evidence>
<gene>
    <name evidence="1" type="ORF">DGYR_LOCUS14130</name>
</gene>
<name>A0A7I8WFQ6_9ANNE</name>
<dbReference type="EMBL" id="CAJFCJ010000103">
    <property type="protein sequence ID" value="CAD5126913.1"/>
    <property type="molecule type" value="Genomic_DNA"/>
</dbReference>
<dbReference type="PANTHER" id="PTHR24109:SF3">
    <property type="entry name" value="LEUCINE-RICH REPEAT-CONTAINING PROTEIN 31"/>
    <property type="match status" value="1"/>
</dbReference>